<gene>
    <name evidence="2" type="ORF">Cci01nite_25340</name>
</gene>
<feature type="transmembrane region" description="Helical" evidence="1">
    <location>
        <begin position="105"/>
        <end position="128"/>
    </location>
</feature>
<feature type="transmembrane region" description="Helical" evidence="1">
    <location>
        <begin position="38"/>
        <end position="58"/>
    </location>
</feature>
<dbReference type="EMBL" id="BONH01000008">
    <property type="protein sequence ID" value="GIF97440.1"/>
    <property type="molecule type" value="Genomic_DNA"/>
</dbReference>
<proteinExistence type="predicted"/>
<feature type="transmembrane region" description="Helical" evidence="1">
    <location>
        <begin position="70"/>
        <end position="89"/>
    </location>
</feature>
<keyword evidence="3" id="KW-1185">Reference proteome</keyword>
<dbReference type="Proteomes" id="UP000659904">
    <property type="component" value="Unassembled WGS sequence"/>
</dbReference>
<keyword evidence="1" id="KW-0812">Transmembrane</keyword>
<dbReference type="RefSeq" id="WP_120318126.1">
    <property type="nucleotide sequence ID" value="NZ_BONH01000008.1"/>
</dbReference>
<organism evidence="2 3">
    <name type="scientific">Catellatospora citrea</name>
    <dbReference type="NCBI Taxonomy" id="53366"/>
    <lineage>
        <taxon>Bacteria</taxon>
        <taxon>Bacillati</taxon>
        <taxon>Actinomycetota</taxon>
        <taxon>Actinomycetes</taxon>
        <taxon>Micromonosporales</taxon>
        <taxon>Micromonosporaceae</taxon>
        <taxon>Catellatospora</taxon>
    </lineage>
</organism>
<reference evidence="2 3" key="1">
    <citation type="submission" date="2021-01" db="EMBL/GenBank/DDBJ databases">
        <title>Whole genome shotgun sequence of Catellatospora citrea NBRC 14495.</title>
        <authorList>
            <person name="Komaki H."/>
            <person name="Tamura T."/>
        </authorList>
    </citation>
    <scope>NUCLEOTIDE SEQUENCE [LARGE SCALE GENOMIC DNA]</scope>
    <source>
        <strain evidence="2 3">NBRC 14495</strain>
    </source>
</reference>
<keyword evidence="1" id="KW-0472">Membrane</keyword>
<dbReference type="AlphaFoldDB" id="A0A8J3KI17"/>
<feature type="transmembrane region" description="Helical" evidence="1">
    <location>
        <begin position="5"/>
        <end position="26"/>
    </location>
</feature>
<protein>
    <submittedName>
        <fullName evidence="2">Uncharacterized protein</fullName>
    </submittedName>
</protein>
<comment type="caution">
    <text evidence="2">The sequence shown here is derived from an EMBL/GenBank/DDBJ whole genome shotgun (WGS) entry which is preliminary data.</text>
</comment>
<sequence length="149" mass="15865">MKERWLPVGVIAGVLFVVNVVARWVAKGIDDPDTEATAGFVALGVIGLVFFAMALYWGRLRPWSRVVADLGAAAFAACLLSIFVGPLAAGEGPFAHGAGAFFNQVWVYAAVFAIGTGLGMVGLIAFAADYRARQLKLFAERAKAHPRRV</sequence>
<evidence type="ECO:0000313" key="2">
    <source>
        <dbReference type="EMBL" id="GIF97440.1"/>
    </source>
</evidence>
<accession>A0A8J3KI17</accession>
<evidence type="ECO:0000313" key="3">
    <source>
        <dbReference type="Proteomes" id="UP000659904"/>
    </source>
</evidence>
<name>A0A8J3KI17_9ACTN</name>
<keyword evidence="1" id="KW-1133">Transmembrane helix</keyword>
<evidence type="ECO:0000256" key="1">
    <source>
        <dbReference type="SAM" id="Phobius"/>
    </source>
</evidence>